<dbReference type="InterPro" id="IPR038606">
    <property type="entry name" value="To_sf"/>
</dbReference>
<evidence type="ECO:0000313" key="1">
    <source>
        <dbReference type="EMBL" id="KAJ9581690.1"/>
    </source>
</evidence>
<dbReference type="Gene3D" id="3.15.10.30">
    <property type="entry name" value="Haemolymph juvenile hormone binding protein"/>
    <property type="match status" value="1"/>
</dbReference>
<accession>A0AAD7ZJ77</accession>
<reference evidence="1" key="1">
    <citation type="journal article" date="2023" name="IScience">
        <title>Live-bearing cockroach genome reveals convergent evolutionary mechanisms linked to viviparity in insects and beyond.</title>
        <authorList>
            <person name="Fouks B."/>
            <person name="Harrison M.C."/>
            <person name="Mikhailova A.A."/>
            <person name="Marchal E."/>
            <person name="English S."/>
            <person name="Carruthers M."/>
            <person name="Jennings E.C."/>
            <person name="Chiamaka E.L."/>
            <person name="Frigard R.A."/>
            <person name="Pippel M."/>
            <person name="Attardo G.M."/>
            <person name="Benoit J.B."/>
            <person name="Bornberg-Bauer E."/>
            <person name="Tobe S.S."/>
        </authorList>
    </citation>
    <scope>NUCLEOTIDE SEQUENCE</scope>
    <source>
        <strain evidence="1">Stay&amp;Tobe</strain>
    </source>
</reference>
<dbReference type="Proteomes" id="UP001233999">
    <property type="component" value="Unassembled WGS sequence"/>
</dbReference>
<dbReference type="AlphaFoldDB" id="A0AAD7ZJ77"/>
<proteinExistence type="predicted"/>
<dbReference type="Pfam" id="PF06585">
    <property type="entry name" value="JHBP"/>
    <property type="match status" value="1"/>
</dbReference>
<protein>
    <submittedName>
        <fullName evidence="1">Uncharacterized protein</fullName>
    </submittedName>
</protein>
<sequence>MSDISLSGEVSLETNEDEYMFVSDIKADLSIGALTVHNENILSLGNSEARNHLNKAIGEAIPEIIEKFKESIIPKITILLVDKINLLFSDLQISLSALAMCVINPDYMSCPFF</sequence>
<reference evidence="1" key="2">
    <citation type="submission" date="2023-05" db="EMBL/GenBank/DDBJ databases">
        <authorList>
            <person name="Fouks B."/>
        </authorList>
    </citation>
    <scope>NUCLEOTIDE SEQUENCE</scope>
    <source>
        <strain evidence="1">Stay&amp;Tobe</strain>
        <tissue evidence="1">Testes</tissue>
    </source>
</reference>
<dbReference type="InterPro" id="IPR010562">
    <property type="entry name" value="Haemolymph_juvenile_hormone-bd"/>
</dbReference>
<evidence type="ECO:0000313" key="2">
    <source>
        <dbReference type="Proteomes" id="UP001233999"/>
    </source>
</evidence>
<comment type="caution">
    <text evidence="1">The sequence shown here is derived from an EMBL/GenBank/DDBJ whole genome shotgun (WGS) entry which is preliminary data.</text>
</comment>
<organism evidence="1 2">
    <name type="scientific">Diploptera punctata</name>
    <name type="common">Pacific beetle cockroach</name>
    <dbReference type="NCBI Taxonomy" id="6984"/>
    <lineage>
        <taxon>Eukaryota</taxon>
        <taxon>Metazoa</taxon>
        <taxon>Ecdysozoa</taxon>
        <taxon>Arthropoda</taxon>
        <taxon>Hexapoda</taxon>
        <taxon>Insecta</taxon>
        <taxon>Pterygota</taxon>
        <taxon>Neoptera</taxon>
        <taxon>Polyneoptera</taxon>
        <taxon>Dictyoptera</taxon>
        <taxon>Blattodea</taxon>
        <taxon>Blaberoidea</taxon>
        <taxon>Blaberidae</taxon>
        <taxon>Diplopterinae</taxon>
        <taxon>Diploptera</taxon>
    </lineage>
</organism>
<name>A0AAD7ZJ77_DIPPU</name>
<gene>
    <name evidence="1" type="ORF">L9F63_023131</name>
</gene>
<keyword evidence="2" id="KW-1185">Reference proteome</keyword>
<dbReference type="EMBL" id="JASPKZ010007859">
    <property type="protein sequence ID" value="KAJ9581690.1"/>
    <property type="molecule type" value="Genomic_DNA"/>
</dbReference>